<reference evidence="3" key="1">
    <citation type="submission" date="2023-07" db="EMBL/GenBank/DDBJ databases">
        <title>A chromosome-level genome assembly of Lolium multiflorum.</title>
        <authorList>
            <person name="Chen Y."/>
            <person name="Copetti D."/>
            <person name="Kolliker R."/>
            <person name="Studer B."/>
        </authorList>
    </citation>
    <scope>NUCLEOTIDE SEQUENCE</scope>
    <source>
        <strain evidence="3">02402/16</strain>
        <tissue evidence="3">Leaf</tissue>
    </source>
</reference>
<evidence type="ECO:0000259" key="1">
    <source>
        <dbReference type="Pfam" id="PF00078"/>
    </source>
</evidence>
<dbReference type="Proteomes" id="UP001231189">
    <property type="component" value="Unassembled WGS sequence"/>
</dbReference>
<accession>A0AAD8SZJ7</accession>
<evidence type="ECO:0008006" key="5">
    <source>
        <dbReference type="Google" id="ProtNLM"/>
    </source>
</evidence>
<organism evidence="3 4">
    <name type="scientific">Lolium multiflorum</name>
    <name type="common">Italian ryegrass</name>
    <name type="synonym">Lolium perenne subsp. multiflorum</name>
    <dbReference type="NCBI Taxonomy" id="4521"/>
    <lineage>
        <taxon>Eukaryota</taxon>
        <taxon>Viridiplantae</taxon>
        <taxon>Streptophyta</taxon>
        <taxon>Embryophyta</taxon>
        <taxon>Tracheophyta</taxon>
        <taxon>Spermatophyta</taxon>
        <taxon>Magnoliopsida</taxon>
        <taxon>Liliopsida</taxon>
        <taxon>Poales</taxon>
        <taxon>Poaceae</taxon>
        <taxon>BOP clade</taxon>
        <taxon>Pooideae</taxon>
        <taxon>Poodae</taxon>
        <taxon>Poeae</taxon>
        <taxon>Poeae Chloroplast Group 2 (Poeae type)</taxon>
        <taxon>Loliodinae</taxon>
        <taxon>Loliinae</taxon>
        <taxon>Lolium</taxon>
    </lineage>
</organism>
<proteinExistence type="predicted"/>
<feature type="domain" description="Reverse transcriptase" evidence="1">
    <location>
        <begin position="175"/>
        <end position="299"/>
    </location>
</feature>
<dbReference type="InterPro" id="IPR026960">
    <property type="entry name" value="RVT-Znf"/>
</dbReference>
<name>A0AAD8SZJ7_LOLMU</name>
<evidence type="ECO:0000259" key="2">
    <source>
        <dbReference type="Pfam" id="PF13966"/>
    </source>
</evidence>
<dbReference type="AlphaFoldDB" id="A0AAD8SZJ7"/>
<comment type="caution">
    <text evidence="3">The sequence shown here is derived from an EMBL/GenBank/DDBJ whole genome shotgun (WGS) entry which is preliminary data.</text>
</comment>
<gene>
    <name evidence="3" type="ORF">QYE76_054684</name>
</gene>
<dbReference type="EMBL" id="JAUUTY010000003">
    <property type="protein sequence ID" value="KAK1666525.1"/>
    <property type="molecule type" value="Genomic_DNA"/>
</dbReference>
<feature type="domain" description="Reverse transcriptase zinc-binding" evidence="2">
    <location>
        <begin position="452"/>
        <end position="535"/>
    </location>
</feature>
<dbReference type="PANTHER" id="PTHR19446">
    <property type="entry name" value="REVERSE TRANSCRIPTASES"/>
    <property type="match status" value="1"/>
</dbReference>
<keyword evidence="4" id="KW-1185">Reference proteome</keyword>
<dbReference type="Pfam" id="PF00078">
    <property type="entry name" value="RVT_1"/>
    <property type="match status" value="1"/>
</dbReference>
<evidence type="ECO:0000313" key="3">
    <source>
        <dbReference type="EMBL" id="KAK1666525.1"/>
    </source>
</evidence>
<dbReference type="InterPro" id="IPR000477">
    <property type="entry name" value="RT_dom"/>
</dbReference>
<dbReference type="SUPFAM" id="SSF56672">
    <property type="entry name" value="DNA/RNA polymerases"/>
    <property type="match status" value="1"/>
</dbReference>
<evidence type="ECO:0000313" key="4">
    <source>
        <dbReference type="Proteomes" id="UP001231189"/>
    </source>
</evidence>
<dbReference type="InterPro" id="IPR043502">
    <property type="entry name" value="DNA/RNA_pol_sf"/>
</dbReference>
<sequence>MDALHLSIRENALYWKTRAKVRYALEGDENTKYFHATATCRLRRNSIPLLSVDGMDTSDHLGKASILHSYYSNLLGTVNPTTWRFDISSLYPSNYAPPDSLSGPFSPEEIKAAFASMNRQSSPEPDGFGPSFFNTFWTTVSLDILAVFSSFFDGSIDITRINRAFLVLLPKIDAAIDFRKAFDSVNWDSLLSILRARGFDDRWCLWMKKILDTGHTTILLNGVPGSWIRCRNSLRQGDPLSPYLFIIVADVLQRLIRKAWESGSLAHPLSFDTPCPVLQYADDTLILCQDSVEAADCLKQEGGFGIKDLHRQNRCLLLNFVHKLHQPNPLPWKTWYFSHTGRDFGDPSSSPSFLERIVQECLPLYRAITRVTVVDGRSTSFWLDKWLAGEPLATRFPALFSHSTRRHASVAAVVSEGLDLQGRLTGAAEAELRVLHEGADHRAIDSPSTPCFSSREAYHALSPARPVDTAASLTWSLRIPTKVKIFARLLDIDRLSTRANLFHKGCAPSSACAACGAPESGHHLFFDCPTAAELWARLDVPIPAGGFSIWDLRGPSWSPRAPGTSGLRPFFGPFGSPGTTSSSTGLATLPHRPSGVPATTFRFGDGGSALLSGSLLTTSDLFFSLVL</sequence>
<dbReference type="Pfam" id="PF13966">
    <property type="entry name" value="zf-RVT"/>
    <property type="match status" value="1"/>
</dbReference>
<protein>
    <recommendedName>
        <fullName evidence="5">Reverse transcriptase domain-containing protein</fullName>
    </recommendedName>
</protein>